<feature type="binding site" evidence="7">
    <location>
        <position position="78"/>
    </location>
    <ligand>
        <name>tRNA</name>
        <dbReference type="ChEBI" id="CHEBI:17843"/>
    </ligand>
</feature>
<comment type="function">
    <text evidence="7">Hydrolyzes ribosome-free peptidyl-tRNAs (with 1 or more amino acids incorporated), which drop off the ribosome during protein synthesis, or as a result of ribosome stalling.</text>
</comment>
<keyword evidence="4 7" id="KW-0694">RNA-binding</keyword>
<dbReference type="GO" id="GO:0004045">
    <property type="term" value="F:peptidyl-tRNA hydrolase activity"/>
    <property type="evidence" value="ECO:0007669"/>
    <property type="project" value="UniProtKB-UniRule"/>
</dbReference>
<keyword evidence="7" id="KW-0963">Cytoplasm</keyword>
<dbReference type="PROSITE" id="PS01195">
    <property type="entry name" value="PEPT_TRNA_HYDROL_1"/>
    <property type="match status" value="1"/>
</dbReference>
<dbReference type="Gene3D" id="3.40.50.1470">
    <property type="entry name" value="Peptidyl-tRNA hydrolase"/>
    <property type="match status" value="1"/>
</dbReference>
<evidence type="ECO:0000256" key="8">
    <source>
        <dbReference type="RuleBase" id="RU000673"/>
    </source>
</evidence>
<reference evidence="11" key="1">
    <citation type="submission" date="2017-09" db="EMBL/GenBank/DDBJ databases">
        <title>Depth-based differentiation of microbial function through sediment-hosted aquifers and enrichment of novel symbionts in the deep terrestrial subsurface.</title>
        <authorList>
            <person name="Probst A.J."/>
            <person name="Ladd B."/>
            <person name="Jarett J.K."/>
            <person name="Geller-Mcgrath D.E."/>
            <person name="Sieber C.M.K."/>
            <person name="Emerson J.B."/>
            <person name="Anantharaman K."/>
            <person name="Thomas B.C."/>
            <person name="Malmstrom R."/>
            <person name="Stieglmeier M."/>
            <person name="Klingl A."/>
            <person name="Woyke T."/>
            <person name="Ryan C.M."/>
            <person name="Banfield J.F."/>
        </authorList>
    </citation>
    <scope>NUCLEOTIDE SEQUENCE [LARGE SCALE GENOMIC DNA]</scope>
</reference>
<comment type="caution">
    <text evidence="7">Lacks conserved residue(s) required for the propagation of feature annotation.</text>
</comment>
<gene>
    <name evidence="7" type="primary">pth</name>
    <name evidence="10" type="ORF">COT27_00145</name>
</gene>
<dbReference type="CDD" id="cd00462">
    <property type="entry name" value="PTH"/>
    <property type="match status" value="1"/>
</dbReference>
<dbReference type="HAMAP" id="MF_00083">
    <property type="entry name" value="Pept_tRNA_hydro_bact"/>
    <property type="match status" value="1"/>
</dbReference>
<keyword evidence="2 7" id="KW-0820">tRNA-binding</keyword>
<comment type="caution">
    <text evidence="10">The sequence shown here is derived from an EMBL/GenBank/DDBJ whole genome shotgun (WGS) entry which is preliminary data.</text>
</comment>
<feature type="site" description="Discriminates between blocked and unblocked aminoacyl-tRNA" evidence="7">
    <location>
        <position position="21"/>
    </location>
</feature>
<dbReference type="NCBIfam" id="TIGR00447">
    <property type="entry name" value="pth"/>
    <property type="match status" value="1"/>
</dbReference>
<comment type="function">
    <text evidence="7">Catalyzes the release of premature peptidyl moieties from peptidyl-tRNA molecules trapped in stalled 50S ribosomal subunits, and thus maintains levels of free tRNAs and 50S ribosomes.</text>
</comment>
<evidence type="ECO:0000313" key="10">
    <source>
        <dbReference type="EMBL" id="PIU10985.1"/>
    </source>
</evidence>
<feature type="active site" description="Proton acceptor" evidence="7">
    <location>
        <position position="31"/>
    </location>
</feature>
<protein>
    <recommendedName>
        <fullName evidence="6 7">Peptidyl-tRNA hydrolase</fullName>
        <shortName evidence="7">Pth</shortName>
        <ecNumber evidence="1 7">3.1.1.29</ecNumber>
    </recommendedName>
</protein>
<name>A0A2M6XTL5_9BACT</name>
<dbReference type="GO" id="GO:0005737">
    <property type="term" value="C:cytoplasm"/>
    <property type="evidence" value="ECO:0007669"/>
    <property type="project" value="UniProtKB-SubCell"/>
</dbReference>
<evidence type="ECO:0000256" key="9">
    <source>
        <dbReference type="RuleBase" id="RU004320"/>
    </source>
</evidence>
<evidence type="ECO:0000256" key="5">
    <source>
        <dbReference type="ARBA" id="ARBA00038063"/>
    </source>
</evidence>
<keyword evidence="3 7" id="KW-0378">Hydrolase</keyword>
<dbReference type="AlphaFoldDB" id="A0A2M6XTL5"/>
<dbReference type="InterPro" id="IPR018171">
    <property type="entry name" value="Pept_tRNA_hydro_CS"/>
</dbReference>
<dbReference type="Proteomes" id="UP000230586">
    <property type="component" value="Unassembled WGS sequence"/>
</dbReference>
<dbReference type="InterPro" id="IPR036416">
    <property type="entry name" value="Pept_tRNA_hydro_sf"/>
</dbReference>
<dbReference type="SUPFAM" id="SSF53178">
    <property type="entry name" value="Peptidyl-tRNA hydrolase-like"/>
    <property type="match status" value="1"/>
</dbReference>
<evidence type="ECO:0000256" key="1">
    <source>
        <dbReference type="ARBA" id="ARBA00013260"/>
    </source>
</evidence>
<dbReference type="FunFam" id="3.40.50.1470:FF:000001">
    <property type="entry name" value="Peptidyl-tRNA hydrolase"/>
    <property type="match status" value="1"/>
</dbReference>
<proteinExistence type="inferred from homology"/>
<dbReference type="EMBL" id="PEXX01000003">
    <property type="protein sequence ID" value="PIU10985.1"/>
    <property type="molecule type" value="Genomic_DNA"/>
</dbReference>
<comment type="similarity">
    <text evidence="5 7 9">Belongs to the PTH family.</text>
</comment>
<feature type="site" description="Stabilizes the basic form of H active site to accept a proton" evidence="7">
    <location>
        <position position="105"/>
    </location>
</feature>
<evidence type="ECO:0000256" key="2">
    <source>
        <dbReference type="ARBA" id="ARBA00022555"/>
    </source>
</evidence>
<dbReference type="Pfam" id="PF01195">
    <property type="entry name" value="Pept_tRNA_hydro"/>
    <property type="match status" value="1"/>
</dbReference>
<dbReference type="GO" id="GO:0072344">
    <property type="term" value="P:rescue of stalled ribosome"/>
    <property type="evidence" value="ECO:0007669"/>
    <property type="project" value="UniProtKB-UniRule"/>
</dbReference>
<dbReference type="InterPro" id="IPR001328">
    <property type="entry name" value="Pept_tRNA_hydro"/>
</dbReference>
<comment type="catalytic activity">
    <reaction evidence="7 8">
        <text>an N-acyl-L-alpha-aminoacyl-tRNA + H2O = an N-acyl-L-amino acid + a tRNA + H(+)</text>
        <dbReference type="Rhea" id="RHEA:54448"/>
        <dbReference type="Rhea" id="RHEA-COMP:10123"/>
        <dbReference type="Rhea" id="RHEA-COMP:13883"/>
        <dbReference type="ChEBI" id="CHEBI:15377"/>
        <dbReference type="ChEBI" id="CHEBI:15378"/>
        <dbReference type="ChEBI" id="CHEBI:59874"/>
        <dbReference type="ChEBI" id="CHEBI:78442"/>
        <dbReference type="ChEBI" id="CHEBI:138191"/>
        <dbReference type="EC" id="3.1.1.29"/>
    </reaction>
</comment>
<organism evidence="10 11">
    <name type="scientific">Candidatus Kuenenbacteria bacterium CG08_land_8_20_14_0_20_37_23</name>
    <dbReference type="NCBI Taxonomy" id="1974617"/>
    <lineage>
        <taxon>Bacteria</taxon>
        <taxon>Candidatus Kueneniibacteriota</taxon>
    </lineage>
</organism>
<dbReference type="EC" id="3.1.1.29" evidence="1 7"/>
<dbReference type="GO" id="GO:0000049">
    <property type="term" value="F:tRNA binding"/>
    <property type="evidence" value="ECO:0007669"/>
    <property type="project" value="UniProtKB-UniRule"/>
</dbReference>
<evidence type="ECO:0000256" key="7">
    <source>
        <dbReference type="HAMAP-Rule" id="MF_00083"/>
    </source>
</evidence>
<comment type="subunit">
    <text evidence="7">Monomer.</text>
</comment>
<comment type="subcellular location">
    <subcellularLocation>
        <location evidence="7">Cytoplasm</location>
    </subcellularLocation>
</comment>
<sequence>MVKIIKLTYSKFMKLIVGLGNPGKKYGKTRHNVGFMAVDFLAKKFDFADFKIDNKYSTALSSDKINDEKIIFAKPQTYMNNSGDAVLALQSFYKINPQDTIIIYDELDLPLGKIRVRNGGSSAGHRGIESIIKNLGTDQFKRIRIGIDNSVPDQLPADKFVLARFKPVEIRQLQKNIFNQVANEVEKIIAENPS</sequence>
<dbReference type="PANTHER" id="PTHR17224:SF1">
    <property type="entry name" value="PEPTIDYL-TRNA HYDROLASE"/>
    <property type="match status" value="1"/>
</dbReference>
<evidence type="ECO:0000313" key="11">
    <source>
        <dbReference type="Proteomes" id="UP000230586"/>
    </source>
</evidence>
<feature type="binding site" evidence="7">
    <location>
        <position position="80"/>
    </location>
    <ligand>
        <name>tRNA</name>
        <dbReference type="ChEBI" id="CHEBI:17843"/>
    </ligand>
</feature>
<feature type="binding site" evidence="7">
    <location>
        <position position="26"/>
    </location>
    <ligand>
        <name>tRNA</name>
        <dbReference type="ChEBI" id="CHEBI:17843"/>
    </ligand>
</feature>
<dbReference type="PANTHER" id="PTHR17224">
    <property type="entry name" value="PEPTIDYL-TRNA HYDROLASE"/>
    <property type="match status" value="1"/>
</dbReference>
<evidence type="ECO:0000256" key="4">
    <source>
        <dbReference type="ARBA" id="ARBA00022884"/>
    </source>
</evidence>
<accession>A0A2M6XTL5</accession>
<dbReference type="GO" id="GO:0006515">
    <property type="term" value="P:protein quality control for misfolded or incompletely synthesized proteins"/>
    <property type="evidence" value="ECO:0007669"/>
    <property type="project" value="UniProtKB-UniRule"/>
</dbReference>
<evidence type="ECO:0000256" key="6">
    <source>
        <dbReference type="ARBA" id="ARBA00050038"/>
    </source>
</evidence>
<evidence type="ECO:0000256" key="3">
    <source>
        <dbReference type="ARBA" id="ARBA00022801"/>
    </source>
</evidence>